<dbReference type="GO" id="GO:0006154">
    <property type="term" value="P:adenosine catabolic process"/>
    <property type="evidence" value="ECO:0007669"/>
    <property type="project" value="TreeGrafter"/>
</dbReference>
<evidence type="ECO:0000259" key="5">
    <source>
        <dbReference type="Pfam" id="PF00962"/>
    </source>
</evidence>
<dbReference type="EMBL" id="CP089280">
    <property type="protein sequence ID" value="USP81981.1"/>
    <property type="molecule type" value="Genomic_DNA"/>
</dbReference>
<evidence type="ECO:0000313" key="7">
    <source>
        <dbReference type="Proteomes" id="UP001056012"/>
    </source>
</evidence>
<dbReference type="Pfam" id="PF00962">
    <property type="entry name" value="A_deaminase"/>
    <property type="match status" value="1"/>
</dbReference>
<dbReference type="GO" id="GO:0004000">
    <property type="term" value="F:adenosine deaminase activity"/>
    <property type="evidence" value="ECO:0007669"/>
    <property type="project" value="TreeGrafter"/>
</dbReference>
<name>A0A9Q9DXY4_CURCL</name>
<sequence>MPLDGEFKPSSESQKARPGLFAKCGIVIPTLHTSPEDANRPVMTVADSPKKRKRALSPHPTRKMPVIPVEAETSASSITGMTPQQKEAEALAKFSQSLTDAKASERYGEQRNNLLKVEDENVWDREARPSSNSTSDEDRLERRAATITYAIREYERIVTFGNLASEALPDAEDQDMGGQYLTNKERIDAQSKLFEISKMVPKGGLLHLHFNAELHPEILLVRARTMKNMYIRSIQRIQDETQLGTTELIFNVLDPDTVNPNVDIFSADYPLATAPADLKKEEFQKQIWMPWSRFQDEFEKKFPGKYVHQEPETFREGRPHHCGDSARPNLRPAENWLRSKMVLSQEEAYHPDQTVNGVWARFNQATRAFKGLLNYKSVYKSYINDAIDRMIEEKVMYAELRPMLLDKSIPGDSGKPEDRVDLAAQMRLIIEEVEAKKAELKQKGELHKFPFGLKIIYCTPRSIPPSMMENEMRDCIKLKIQFDDLICGFDLVGAEDRPNHIDFYRPQLVAFQETCKAMNLDIPFMFHAGETLLDTGGSSDPRNSNLYDAVALNSKRIGHGFALMKHPHLLEKFKKTATSPGICIELCPISNELLHLCRNIKEHPYPELLAAGIPCTVNSDNPSLFSNSMSHEFYQIMVGAPSMSLYSWKQLARWSIDYSCLSSSQKEEGHRYLNEAWADFCKAVVDKYEFLMDGERIDPFKAEEAYPSRKRRHPEVLKALGSKG</sequence>
<reference evidence="6" key="1">
    <citation type="submission" date="2021-12" db="EMBL/GenBank/DDBJ databases">
        <title>Curvularia clavata genome.</title>
        <authorList>
            <person name="Cao Y."/>
        </authorList>
    </citation>
    <scope>NUCLEOTIDE SEQUENCE</scope>
    <source>
        <strain evidence="6">Yc1106</strain>
    </source>
</reference>
<dbReference type="GO" id="GO:0046872">
    <property type="term" value="F:metal ion binding"/>
    <property type="evidence" value="ECO:0007669"/>
    <property type="project" value="UniProtKB-KW"/>
</dbReference>
<comment type="cofactor">
    <cofactor evidence="1">
        <name>Zn(2+)</name>
        <dbReference type="ChEBI" id="CHEBI:29105"/>
    </cofactor>
</comment>
<feature type="region of interest" description="Disordered" evidence="4">
    <location>
        <begin position="32"/>
        <end position="61"/>
    </location>
</feature>
<evidence type="ECO:0000313" key="6">
    <source>
        <dbReference type="EMBL" id="USP81981.1"/>
    </source>
</evidence>
<dbReference type="InterPro" id="IPR006330">
    <property type="entry name" value="Ado/ade_deaminase"/>
</dbReference>
<evidence type="ECO:0000256" key="1">
    <source>
        <dbReference type="ARBA" id="ARBA00001947"/>
    </source>
</evidence>
<dbReference type="SUPFAM" id="SSF51556">
    <property type="entry name" value="Metallo-dependent hydrolases"/>
    <property type="match status" value="1"/>
</dbReference>
<dbReference type="OrthoDB" id="7202371at2759"/>
<accession>A0A9Q9DXY4</accession>
<keyword evidence="2" id="KW-0479">Metal-binding</keyword>
<dbReference type="InterPro" id="IPR032466">
    <property type="entry name" value="Metal_Hydrolase"/>
</dbReference>
<feature type="compositionally biased region" description="Basic residues" evidence="4">
    <location>
        <begin position="50"/>
        <end position="61"/>
    </location>
</feature>
<feature type="domain" description="Adenosine deaminase" evidence="5">
    <location>
        <begin position="359"/>
        <end position="667"/>
    </location>
</feature>
<dbReference type="AlphaFoldDB" id="A0A9Q9DXY4"/>
<proteinExistence type="predicted"/>
<evidence type="ECO:0000256" key="3">
    <source>
        <dbReference type="ARBA" id="ARBA00022801"/>
    </source>
</evidence>
<protein>
    <recommendedName>
        <fullName evidence="5">Adenosine deaminase domain-containing protein</fullName>
    </recommendedName>
</protein>
<dbReference type="PANTHER" id="PTHR11409">
    <property type="entry name" value="ADENOSINE DEAMINASE"/>
    <property type="match status" value="1"/>
</dbReference>
<gene>
    <name evidence="6" type="ORF">yc1106_09255</name>
</gene>
<keyword evidence="3" id="KW-0378">Hydrolase</keyword>
<keyword evidence="7" id="KW-1185">Reference proteome</keyword>
<evidence type="ECO:0000256" key="2">
    <source>
        <dbReference type="ARBA" id="ARBA00022723"/>
    </source>
</evidence>
<evidence type="ECO:0000256" key="4">
    <source>
        <dbReference type="SAM" id="MobiDB-lite"/>
    </source>
</evidence>
<dbReference type="PANTHER" id="PTHR11409:SF37">
    <property type="entry name" value="ADENOSINE DEAMINASE DOMAIN-CONTAINING PROTEIN"/>
    <property type="match status" value="1"/>
</dbReference>
<dbReference type="VEuPathDB" id="FungiDB:yc1106_09255"/>
<dbReference type="Proteomes" id="UP001056012">
    <property type="component" value="Chromosome 7"/>
</dbReference>
<dbReference type="Gene3D" id="3.20.20.140">
    <property type="entry name" value="Metal-dependent hydrolases"/>
    <property type="match status" value="1"/>
</dbReference>
<organism evidence="6 7">
    <name type="scientific">Curvularia clavata</name>
    <dbReference type="NCBI Taxonomy" id="95742"/>
    <lineage>
        <taxon>Eukaryota</taxon>
        <taxon>Fungi</taxon>
        <taxon>Dikarya</taxon>
        <taxon>Ascomycota</taxon>
        <taxon>Pezizomycotina</taxon>
        <taxon>Dothideomycetes</taxon>
        <taxon>Pleosporomycetidae</taxon>
        <taxon>Pleosporales</taxon>
        <taxon>Pleosporineae</taxon>
        <taxon>Pleosporaceae</taxon>
        <taxon>Curvularia</taxon>
    </lineage>
</organism>
<dbReference type="InterPro" id="IPR001365">
    <property type="entry name" value="A_deaminase_dom"/>
</dbReference>
<dbReference type="GO" id="GO:0046103">
    <property type="term" value="P:inosine biosynthetic process"/>
    <property type="evidence" value="ECO:0007669"/>
    <property type="project" value="TreeGrafter"/>
</dbReference>